<accession>A0A7S1A2L0</accession>
<dbReference type="SUPFAM" id="SSF47473">
    <property type="entry name" value="EF-hand"/>
    <property type="match status" value="1"/>
</dbReference>
<evidence type="ECO:0000313" key="5">
    <source>
        <dbReference type="EMBL" id="CAD8840666.1"/>
    </source>
</evidence>
<keyword evidence="3" id="KW-0175">Coiled coil</keyword>
<dbReference type="Pfam" id="PF13499">
    <property type="entry name" value="EF-hand_7"/>
    <property type="match status" value="1"/>
</dbReference>
<evidence type="ECO:0000256" key="2">
    <source>
        <dbReference type="ARBA" id="ARBA00022837"/>
    </source>
</evidence>
<proteinExistence type="predicted"/>
<name>A0A7S1A2L0_NOCSC</name>
<dbReference type="InterPro" id="IPR002048">
    <property type="entry name" value="EF_hand_dom"/>
</dbReference>
<dbReference type="PROSITE" id="PS50222">
    <property type="entry name" value="EF_HAND_2"/>
    <property type="match status" value="2"/>
</dbReference>
<feature type="domain" description="EF-hand" evidence="4">
    <location>
        <begin position="29"/>
        <end position="64"/>
    </location>
</feature>
<dbReference type="Gene3D" id="1.10.238.10">
    <property type="entry name" value="EF-hand"/>
    <property type="match status" value="2"/>
</dbReference>
<gene>
    <name evidence="5" type="ORF">NSCI0253_LOCUS15014</name>
</gene>
<dbReference type="SMART" id="SM00054">
    <property type="entry name" value="EFh"/>
    <property type="match status" value="2"/>
</dbReference>
<evidence type="ECO:0000259" key="4">
    <source>
        <dbReference type="PROSITE" id="PS50222"/>
    </source>
</evidence>
<dbReference type="AlphaFoldDB" id="A0A7S1A2L0"/>
<dbReference type="EMBL" id="HBFQ01021491">
    <property type="protein sequence ID" value="CAD8840666.1"/>
    <property type="molecule type" value="Transcribed_RNA"/>
</dbReference>
<feature type="coiled-coil region" evidence="3">
    <location>
        <begin position="54"/>
        <end position="88"/>
    </location>
</feature>
<dbReference type="GO" id="GO:0005509">
    <property type="term" value="F:calcium ion binding"/>
    <property type="evidence" value="ECO:0007669"/>
    <property type="project" value="InterPro"/>
</dbReference>
<keyword evidence="2" id="KW-0106">Calcium</keyword>
<reference evidence="5" key="1">
    <citation type="submission" date="2021-01" db="EMBL/GenBank/DDBJ databases">
        <authorList>
            <person name="Corre E."/>
            <person name="Pelletier E."/>
            <person name="Niang G."/>
            <person name="Scheremetjew M."/>
            <person name="Finn R."/>
            <person name="Kale V."/>
            <person name="Holt S."/>
            <person name="Cochrane G."/>
            <person name="Meng A."/>
            <person name="Brown T."/>
            <person name="Cohen L."/>
        </authorList>
    </citation>
    <scope>NUCLEOTIDE SEQUENCE</scope>
</reference>
<protein>
    <recommendedName>
        <fullName evidence="4">EF-hand domain-containing protein</fullName>
    </recommendedName>
</protein>
<dbReference type="InterPro" id="IPR011992">
    <property type="entry name" value="EF-hand-dom_pair"/>
</dbReference>
<dbReference type="InterPro" id="IPR050145">
    <property type="entry name" value="Centrin_CML-like"/>
</dbReference>
<evidence type="ECO:0000256" key="3">
    <source>
        <dbReference type="SAM" id="Coils"/>
    </source>
</evidence>
<feature type="domain" description="EF-hand" evidence="4">
    <location>
        <begin position="152"/>
        <end position="187"/>
    </location>
</feature>
<organism evidence="5">
    <name type="scientific">Noctiluca scintillans</name>
    <name type="common">Sea sparkle</name>
    <name type="synonym">Red tide dinoflagellate</name>
    <dbReference type="NCBI Taxonomy" id="2966"/>
    <lineage>
        <taxon>Eukaryota</taxon>
        <taxon>Sar</taxon>
        <taxon>Alveolata</taxon>
        <taxon>Dinophyceae</taxon>
        <taxon>Noctilucales</taxon>
        <taxon>Noctilucaceae</taxon>
        <taxon>Noctiluca</taxon>
    </lineage>
</organism>
<dbReference type="PANTHER" id="PTHR23050">
    <property type="entry name" value="CALCIUM BINDING PROTEIN"/>
    <property type="match status" value="1"/>
</dbReference>
<evidence type="ECO:0000256" key="1">
    <source>
        <dbReference type="ARBA" id="ARBA00022737"/>
    </source>
</evidence>
<keyword evidence="1" id="KW-0677">Repeat</keyword>
<sequence length="248" mass="26901">MAVAAMHDVPILGHFTLAAHQNFGGLFGGTPQDEEAAFRKMDVKGTGLVDKHELADALREMGKSEREIQQLLDTVTDHELNLEQFKELVSPSPQPYFHNVDVPMVGSKVTVPNLRKAHDVPVLGVVTKGADTLTFSSVNNASTAFGVMWGNYSEEQLRSKFNELDVEGSGTLNKREIAKALRGTDHSEAEISKLLGSLNKDGLNFEEFKNLVHSNMTSTDNVPGVSHAKKATTHVAGTIGCCSTKSKE</sequence>